<dbReference type="EC" id="2.5.1.15" evidence="5 13"/>
<keyword evidence="10 13" id="KW-0289">Folate biosynthesis</keyword>
<evidence type="ECO:0000256" key="12">
    <source>
        <dbReference type="ARBA" id="ARBA00053449"/>
    </source>
</evidence>
<evidence type="ECO:0000259" key="15">
    <source>
        <dbReference type="PROSITE" id="PS50972"/>
    </source>
</evidence>
<dbReference type="FunFam" id="3.20.20.20:FF:000006">
    <property type="entry name" value="Dihydropteroate synthase"/>
    <property type="match status" value="1"/>
</dbReference>
<protein>
    <recommendedName>
        <fullName evidence="6 13">Dihydropteroate synthase</fullName>
        <shortName evidence="13">DHPS</shortName>
        <ecNumber evidence="5 13">2.5.1.15</ecNumber>
    </recommendedName>
    <alternativeName>
        <fullName evidence="11 13">Dihydropteroate pyrophosphorylase</fullName>
    </alternativeName>
</protein>
<dbReference type="GO" id="GO:0004156">
    <property type="term" value="F:dihydropteroate synthase activity"/>
    <property type="evidence" value="ECO:0007669"/>
    <property type="project" value="UniProtKB-EC"/>
</dbReference>
<comment type="pathway">
    <text evidence="3 13">Cofactor biosynthesis; tetrahydrofolate biosynthesis; 7,8-dihydrofolate from 2-amino-4-hydroxy-6-hydroxymethyl-7,8-dihydropteridine diphosphate and 4-aminobenzoate: step 1/2.</text>
</comment>
<evidence type="ECO:0000256" key="13">
    <source>
        <dbReference type="RuleBase" id="RU361205"/>
    </source>
</evidence>
<dbReference type="PANTHER" id="PTHR20941">
    <property type="entry name" value="FOLATE SYNTHESIS PROTEINS"/>
    <property type="match status" value="1"/>
</dbReference>
<dbReference type="Proteomes" id="UP000215459">
    <property type="component" value="Unassembled WGS sequence"/>
</dbReference>
<evidence type="ECO:0000256" key="3">
    <source>
        <dbReference type="ARBA" id="ARBA00004763"/>
    </source>
</evidence>
<evidence type="ECO:0000313" key="16">
    <source>
        <dbReference type="EMBL" id="OYD06334.1"/>
    </source>
</evidence>
<dbReference type="EMBL" id="NOWF01000013">
    <property type="protein sequence ID" value="OYD06334.1"/>
    <property type="molecule type" value="Genomic_DNA"/>
</dbReference>
<evidence type="ECO:0000256" key="2">
    <source>
        <dbReference type="ARBA" id="ARBA00001946"/>
    </source>
</evidence>
<name>A0A235B222_9BACL</name>
<evidence type="ECO:0000256" key="8">
    <source>
        <dbReference type="ARBA" id="ARBA00022723"/>
    </source>
</evidence>
<dbReference type="AlphaFoldDB" id="A0A235B222"/>
<gene>
    <name evidence="16" type="primary">folP</name>
    <name evidence="16" type="ORF">CHM34_16600</name>
</gene>
<dbReference type="PROSITE" id="PS00792">
    <property type="entry name" value="DHPS_1"/>
    <property type="match status" value="1"/>
</dbReference>
<evidence type="ECO:0000256" key="5">
    <source>
        <dbReference type="ARBA" id="ARBA00012458"/>
    </source>
</evidence>
<dbReference type="CDD" id="cd00739">
    <property type="entry name" value="DHPS"/>
    <property type="match status" value="1"/>
</dbReference>
<comment type="catalytic activity">
    <reaction evidence="1">
        <text>(7,8-dihydropterin-6-yl)methyl diphosphate + 4-aminobenzoate = 7,8-dihydropteroate + diphosphate</text>
        <dbReference type="Rhea" id="RHEA:19949"/>
        <dbReference type="ChEBI" id="CHEBI:17836"/>
        <dbReference type="ChEBI" id="CHEBI:17839"/>
        <dbReference type="ChEBI" id="CHEBI:33019"/>
        <dbReference type="ChEBI" id="CHEBI:72950"/>
        <dbReference type="EC" id="2.5.1.15"/>
    </reaction>
</comment>
<dbReference type="NCBIfam" id="TIGR01496">
    <property type="entry name" value="DHPS"/>
    <property type="match status" value="1"/>
</dbReference>
<evidence type="ECO:0000256" key="14">
    <source>
        <dbReference type="SAM" id="MobiDB-lite"/>
    </source>
</evidence>
<keyword evidence="17" id="KW-1185">Reference proteome</keyword>
<evidence type="ECO:0000313" key="17">
    <source>
        <dbReference type="Proteomes" id="UP000215459"/>
    </source>
</evidence>
<dbReference type="RefSeq" id="WP_094265735.1">
    <property type="nucleotide sequence ID" value="NZ_NOWF01000013.1"/>
</dbReference>
<dbReference type="SUPFAM" id="SSF51717">
    <property type="entry name" value="Dihydropteroate synthetase-like"/>
    <property type="match status" value="1"/>
</dbReference>
<dbReference type="InterPro" id="IPR000489">
    <property type="entry name" value="Pterin-binding_dom"/>
</dbReference>
<feature type="region of interest" description="Disordered" evidence="14">
    <location>
        <begin position="1"/>
        <end position="21"/>
    </location>
</feature>
<dbReference type="Pfam" id="PF00809">
    <property type="entry name" value="Pterin_bind"/>
    <property type="match status" value="1"/>
</dbReference>
<comment type="similarity">
    <text evidence="4 13">Belongs to the DHPS family.</text>
</comment>
<evidence type="ECO:0000256" key="1">
    <source>
        <dbReference type="ARBA" id="ARBA00000012"/>
    </source>
</evidence>
<evidence type="ECO:0000256" key="6">
    <source>
        <dbReference type="ARBA" id="ARBA00016919"/>
    </source>
</evidence>
<sequence length="287" mass="31404">MTLGTEAVADTRGNTRPIQAGPYTLPIHRRTLVMGILNVTPDSFSDGGKYDRIERAVVRGQKMVEEGADLIDVGGESTRPQATPVSLEDELERVLPVIEALAPVVDVPISVDTYKAEVARRAVQAGACLINDVWGLKKDPEMAAVAKEMDVPVVLMHNRKQAQYDHLIEDICSDLLESVTIARNAGIREEKIILDPGIGFAKSYEENLIVMHHLDRIVELGYPVLLGTSRKSIVGRTLDLPVDQRVEGTGATVTLGVAKGCRIVRVHDVKEMVRVTRMTDAMLKPPS</sequence>
<dbReference type="OrthoDB" id="9811744at2"/>
<dbReference type="PROSITE" id="PS50972">
    <property type="entry name" value="PTERIN_BINDING"/>
    <property type="match status" value="1"/>
</dbReference>
<dbReference type="PROSITE" id="PS00793">
    <property type="entry name" value="DHPS_2"/>
    <property type="match status" value="1"/>
</dbReference>
<dbReference type="GO" id="GO:0046872">
    <property type="term" value="F:metal ion binding"/>
    <property type="evidence" value="ECO:0007669"/>
    <property type="project" value="UniProtKB-KW"/>
</dbReference>
<feature type="domain" description="Pterin-binding" evidence="15">
    <location>
        <begin position="31"/>
        <end position="277"/>
    </location>
</feature>
<proteinExistence type="inferred from homology"/>
<keyword evidence="8 13" id="KW-0479">Metal-binding</keyword>
<reference evidence="16 17" key="1">
    <citation type="submission" date="2017-07" db="EMBL/GenBank/DDBJ databases">
        <title>The genome sequence of Paludifilum halophilum highlights mechanisms for microbial adaptation to high salt environemnts.</title>
        <authorList>
            <person name="Belbahri L."/>
        </authorList>
    </citation>
    <scope>NUCLEOTIDE SEQUENCE [LARGE SCALE GENOMIC DNA]</scope>
    <source>
        <strain evidence="16 17">DSM 102817</strain>
    </source>
</reference>
<dbReference type="InterPro" id="IPR011005">
    <property type="entry name" value="Dihydropteroate_synth-like_sf"/>
</dbReference>
<evidence type="ECO:0000256" key="4">
    <source>
        <dbReference type="ARBA" id="ARBA00009503"/>
    </source>
</evidence>
<dbReference type="UniPathway" id="UPA00077">
    <property type="reaction ID" value="UER00156"/>
</dbReference>
<dbReference type="InterPro" id="IPR006390">
    <property type="entry name" value="DHP_synth_dom"/>
</dbReference>
<dbReference type="PANTHER" id="PTHR20941:SF1">
    <property type="entry name" value="FOLIC ACID SYNTHESIS PROTEIN FOL1"/>
    <property type="match status" value="1"/>
</dbReference>
<comment type="function">
    <text evidence="12 13">Catalyzes the condensation of para-aminobenzoate (pABA) with 6-hydroxymethyl-7,8-dihydropterin diphosphate (DHPt-PP) to form 7,8-dihydropteroate (H2Pte), the immediate precursor of folate derivatives.</text>
</comment>
<dbReference type="Gene3D" id="3.20.20.20">
    <property type="entry name" value="Dihydropteroate synthase-like"/>
    <property type="match status" value="1"/>
</dbReference>
<comment type="cofactor">
    <cofactor evidence="2 13">
        <name>Mg(2+)</name>
        <dbReference type="ChEBI" id="CHEBI:18420"/>
    </cofactor>
</comment>
<comment type="caution">
    <text evidence="16">The sequence shown here is derived from an EMBL/GenBank/DDBJ whole genome shotgun (WGS) entry which is preliminary data.</text>
</comment>
<evidence type="ECO:0000256" key="11">
    <source>
        <dbReference type="ARBA" id="ARBA00030193"/>
    </source>
</evidence>
<accession>A0A235B222</accession>
<keyword evidence="7 13" id="KW-0808">Transferase</keyword>
<evidence type="ECO:0000256" key="7">
    <source>
        <dbReference type="ARBA" id="ARBA00022679"/>
    </source>
</evidence>
<keyword evidence="9 13" id="KW-0460">Magnesium</keyword>
<organism evidence="16 17">
    <name type="scientific">Paludifilum halophilum</name>
    <dbReference type="NCBI Taxonomy" id="1642702"/>
    <lineage>
        <taxon>Bacteria</taxon>
        <taxon>Bacillati</taxon>
        <taxon>Bacillota</taxon>
        <taxon>Bacilli</taxon>
        <taxon>Bacillales</taxon>
        <taxon>Thermoactinomycetaceae</taxon>
        <taxon>Paludifilum</taxon>
    </lineage>
</organism>
<evidence type="ECO:0000256" key="9">
    <source>
        <dbReference type="ARBA" id="ARBA00022842"/>
    </source>
</evidence>
<dbReference type="InterPro" id="IPR045031">
    <property type="entry name" value="DHP_synth-like"/>
</dbReference>
<dbReference type="GO" id="GO:0046654">
    <property type="term" value="P:tetrahydrofolate biosynthetic process"/>
    <property type="evidence" value="ECO:0007669"/>
    <property type="project" value="UniProtKB-UniPathway"/>
</dbReference>
<dbReference type="GO" id="GO:0046656">
    <property type="term" value="P:folic acid biosynthetic process"/>
    <property type="evidence" value="ECO:0007669"/>
    <property type="project" value="UniProtKB-KW"/>
</dbReference>
<dbReference type="GO" id="GO:0005829">
    <property type="term" value="C:cytosol"/>
    <property type="evidence" value="ECO:0007669"/>
    <property type="project" value="TreeGrafter"/>
</dbReference>
<evidence type="ECO:0000256" key="10">
    <source>
        <dbReference type="ARBA" id="ARBA00022909"/>
    </source>
</evidence>